<dbReference type="Proteomes" id="UP000245959">
    <property type="component" value="Unassembled WGS sequence"/>
</dbReference>
<evidence type="ECO:0000313" key="5">
    <source>
        <dbReference type="Proteomes" id="UP000245959"/>
    </source>
</evidence>
<dbReference type="RefSeq" id="WP_116885886.1">
    <property type="nucleotide sequence ID" value="NZ_QEKH01000049.1"/>
</dbReference>
<feature type="chain" id="PRO_5015434005" evidence="2">
    <location>
        <begin position="24"/>
        <end position="240"/>
    </location>
</feature>
<name>A0A2U1ADH0_9BACT</name>
<sequence length="240" mass="25418">MKKVMLTLSATVAAAFFSGCICTETTTVPEVKIAGEEEAAPGTKNVEKKPAEPKPAEKKPAAEARPAEVKPAEKETAVTKPVEKKPAPAPKPAEKKPAPAPKPVEKKPAAPAETPLILTDTVWTPVSLYNQGDVKLTKGTTVWFRIHPGKDIVGMSGVNRFSAPAEIPAPGKLKFGLMISTLMAGPEANMKYESLFLNALNRTKSYEITGRELKLFGADGKVLMNCVQAGPGVGEDASSK</sequence>
<dbReference type="InterPro" id="IPR005184">
    <property type="entry name" value="DUF306_Meta_HslJ"/>
</dbReference>
<evidence type="ECO:0000256" key="1">
    <source>
        <dbReference type="SAM" id="MobiDB-lite"/>
    </source>
</evidence>
<dbReference type="InterPro" id="IPR038670">
    <property type="entry name" value="HslJ-like_sf"/>
</dbReference>
<dbReference type="GeneID" id="78297148"/>
<gene>
    <name evidence="4" type="ORF">C8D82_14913</name>
</gene>
<dbReference type="Pfam" id="PF03724">
    <property type="entry name" value="META"/>
    <property type="match status" value="1"/>
</dbReference>
<keyword evidence="5" id="KW-1185">Reference proteome</keyword>
<dbReference type="InterPro" id="IPR053147">
    <property type="entry name" value="Hsp_HslJ-like"/>
</dbReference>
<dbReference type="EMBL" id="QEKH01000049">
    <property type="protein sequence ID" value="PVY34450.1"/>
    <property type="molecule type" value="Genomic_DNA"/>
</dbReference>
<keyword evidence="4" id="KW-0346">Stress response</keyword>
<evidence type="ECO:0000256" key="2">
    <source>
        <dbReference type="SAM" id="SignalP"/>
    </source>
</evidence>
<accession>A0A2U1ADH0</accession>
<feature type="signal peptide" evidence="2">
    <location>
        <begin position="1"/>
        <end position="23"/>
    </location>
</feature>
<evidence type="ECO:0000259" key="3">
    <source>
        <dbReference type="Pfam" id="PF03724"/>
    </source>
</evidence>
<dbReference type="PANTHER" id="PTHR35535:SF2">
    <property type="entry name" value="DUF306 DOMAIN-CONTAINING PROTEIN"/>
    <property type="match status" value="1"/>
</dbReference>
<dbReference type="AlphaFoldDB" id="A0A2U1ADH0"/>
<comment type="caution">
    <text evidence="4">The sequence shown here is derived from an EMBL/GenBank/DDBJ whole genome shotgun (WGS) entry which is preliminary data.</text>
</comment>
<dbReference type="Gene3D" id="2.40.128.270">
    <property type="match status" value="1"/>
</dbReference>
<proteinExistence type="predicted"/>
<feature type="region of interest" description="Disordered" evidence="1">
    <location>
        <begin position="34"/>
        <end position="112"/>
    </location>
</feature>
<protein>
    <submittedName>
        <fullName evidence="4">Heat shock protein HslJ</fullName>
    </submittedName>
</protein>
<feature type="compositionally biased region" description="Basic and acidic residues" evidence="1">
    <location>
        <begin position="45"/>
        <end position="108"/>
    </location>
</feature>
<reference evidence="4 5" key="1">
    <citation type="submission" date="2018-04" db="EMBL/GenBank/DDBJ databases">
        <title>Genomic Encyclopedia of Type Strains, Phase IV (KMG-IV): sequencing the most valuable type-strain genomes for metagenomic binning, comparative biology and taxonomic classification.</title>
        <authorList>
            <person name="Goeker M."/>
        </authorList>
    </citation>
    <scope>NUCLEOTIDE SEQUENCE [LARGE SCALE GENOMIC DNA]</scope>
    <source>
        <strain evidence="4 5">DSM 14823</strain>
    </source>
</reference>
<keyword evidence="2" id="KW-0732">Signal</keyword>
<evidence type="ECO:0000313" key="4">
    <source>
        <dbReference type="EMBL" id="PVY34450.1"/>
    </source>
</evidence>
<dbReference type="PANTHER" id="PTHR35535">
    <property type="entry name" value="HEAT SHOCK PROTEIN HSLJ"/>
    <property type="match status" value="1"/>
</dbReference>
<feature type="domain" description="DUF306" evidence="3">
    <location>
        <begin position="118"/>
        <end position="225"/>
    </location>
</feature>
<dbReference type="PROSITE" id="PS51257">
    <property type="entry name" value="PROKAR_LIPOPROTEIN"/>
    <property type="match status" value="1"/>
</dbReference>
<organism evidence="4 5">
    <name type="scientific">Victivallis vadensis</name>
    <dbReference type="NCBI Taxonomy" id="172901"/>
    <lineage>
        <taxon>Bacteria</taxon>
        <taxon>Pseudomonadati</taxon>
        <taxon>Lentisphaerota</taxon>
        <taxon>Lentisphaeria</taxon>
        <taxon>Victivallales</taxon>
        <taxon>Victivallaceae</taxon>
        <taxon>Victivallis</taxon>
    </lineage>
</organism>